<proteinExistence type="predicted"/>
<evidence type="ECO:0000256" key="3">
    <source>
        <dbReference type="ARBA" id="ARBA00023136"/>
    </source>
</evidence>
<dbReference type="EMBL" id="JAUPFM010000021">
    <property type="protein sequence ID" value="KAK2817500.1"/>
    <property type="molecule type" value="Genomic_DNA"/>
</dbReference>
<dbReference type="AlphaFoldDB" id="A0AA88LHK5"/>
<dbReference type="InterPro" id="IPR013783">
    <property type="entry name" value="Ig-like_fold"/>
</dbReference>
<keyword evidence="3 8" id="KW-0472">Membrane</keyword>
<evidence type="ECO:0000313" key="11">
    <source>
        <dbReference type="EMBL" id="KAK2817500.1"/>
    </source>
</evidence>
<dbReference type="SUPFAM" id="SSF48726">
    <property type="entry name" value="Immunoglobulin"/>
    <property type="match status" value="1"/>
</dbReference>
<dbReference type="GO" id="GO:0050863">
    <property type="term" value="P:regulation of T cell activation"/>
    <property type="evidence" value="ECO:0007669"/>
    <property type="project" value="UniProtKB-ARBA"/>
</dbReference>
<keyword evidence="6" id="KW-0393">Immunoglobulin domain</keyword>
<reference evidence="11" key="1">
    <citation type="submission" date="2023-07" db="EMBL/GenBank/DDBJ databases">
        <title>Chromosome-level Genome Assembly of Striped Snakehead (Channa striata).</title>
        <authorList>
            <person name="Liu H."/>
        </authorList>
    </citation>
    <scope>NUCLEOTIDE SEQUENCE</scope>
    <source>
        <strain evidence="11">Gz</strain>
        <tissue evidence="11">Muscle</tissue>
    </source>
</reference>
<comment type="caution">
    <text evidence="11">The sequence shown here is derived from an EMBL/GenBank/DDBJ whole genome shotgun (WGS) entry which is preliminary data.</text>
</comment>
<evidence type="ECO:0000256" key="2">
    <source>
        <dbReference type="ARBA" id="ARBA00022729"/>
    </source>
</evidence>
<evidence type="ECO:0000256" key="6">
    <source>
        <dbReference type="ARBA" id="ARBA00023319"/>
    </source>
</evidence>
<protein>
    <recommendedName>
        <fullName evidence="10">Ig-like domain-containing protein</fullName>
    </recommendedName>
</protein>
<comment type="subcellular location">
    <subcellularLocation>
        <location evidence="1">Membrane</location>
    </subcellularLocation>
</comment>
<keyword evidence="8" id="KW-0812">Transmembrane</keyword>
<dbReference type="GO" id="GO:1903037">
    <property type="term" value="P:regulation of leukocyte cell-cell adhesion"/>
    <property type="evidence" value="ECO:0007669"/>
    <property type="project" value="UniProtKB-ARBA"/>
</dbReference>
<feature type="domain" description="Ig-like" evidence="10">
    <location>
        <begin position="38"/>
        <end position="121"/>
    </location>
</feature>
<dbReference type="Proteomes" id="UP001187415">
    <property type="component" value="Unassembled WGS sequence"/>
</dbReference>
<dbReference type="InterPro" id="IPR036179">
    <property type="entry name" value="Ig-like_dom_sf"/>
</dbReference>
<evidence type="ECO:0000256" key="8">
    <source>
        <dbReference type="SAM" id="Phobius"/>
    </source>
</evidence>
<evidence type="ECO:0000313" key="12">
    <source>
        <dbReference type="Proteomes" id="UP001187415"/>
    </source>
</evidence>
<evidence type="ECO:0000256" key="4">
    <source>
        <dbReference type="ARBA" id="ARBA00023157"/>
    </source>
</evidence>
<keyword evidence="4" id="KW-1015">Disulfide bond</keyword>
<keyword evidence="8" id="KW-1133">Transmembrane helix</keyword>
<feature type="signal peptide" evidence="9">
    <location>
        <begin position="1"/>
        <end position="21"/>
    </location>
</feature>
<evidence type="ECO:0000256" key="9">
    <source>
        <dbReference type="SAM" id="SignalP"/>
    </source>
</evidence>
<dbReference type="SMART" id="SM00409">
    <property type="entry name" value="IG"/>
    <property type="match status" value="1"/>
</dbReference>
<dbReference type="InterPro" id="IPR050504">
    <property type="entry name" value="IgSF_BTN/MOG"/>
</dbReference>
<keyword evidence="5" id="KW-0325">Glycoprotein</keyword>
<feature type="region of interest" description="Disordered" evidence="7">
    <location>
        <begin position="141"/>
        <end position="164"/>
    </location>
</feature>
<dbReference type="PROSITE" id="PS50835">
    <property type="entry name" value="IG_LIKE"/>
    <property type="match status" value="1"/>
</dbReference>
<keyword evidence="12" id="KW-1185">Reference proteome</keyword>
<evidence type="ECO:0000256" key="1">
    <source>
        <dbReference type="ARBA" id="ARBA00004370"/>
    </source>
</evidence>
<gene>
    <name evidence="11" type="ORF">Q5P01_025691</name>
</gene>
<evidence type="ECO:0000256" key="7">
    <source>
        <dbReference type="SAM" id="MobiDB-lite"/>
    </source>
</evidence>
<dbReference type="InterPro" id="IPR013151">
    <property type="entry name" value="Immunoglobulin_dom"/>
</dbReference>
<name>A0AA88LHK5_CHASR</name>
<evidence type="ECO:0000259" key="10">
    <source>
        <dbReference type="PROSITE" id="PS50835"/>
    </source>
</evidence>
<dbReference type="Gene3D" id="2.60.40.10">
    <property type="entry name" value="Immunoglobulins"/>
    <property type="match status" value="1"/>
</dbReference>
<dbReference type="GO" id="GO:0016020">
    <property type="term" value="C:membrane"/>
    <property type="evidence" value="ECO:0007669"/>
    <property type="project" value="UniProtKB-SubCell"/>
</dbReference>
<dbReference type="PANTHER" id="PTHR24100">
    <property type="entry name" value="BUTYROPHILIN"/>
    <property type="match status" value="1"/>
</dbReference>
<feature type="chain" id="PRO_5041726398" description="Ig-like domain-containing protein" evidence="9">
    <location>
        <begin position="22"/>
        <end position="277"/>
    </location>
</feature>
<accession>A0AA88LHK5</accession>
<keyword evidence="2 9" id="KW-0732">Signal</keyword>
<dbReference type="FunFam" id="2.60.40.10:FF:000142">
    <property type="entry name" value="V-set domain-containing T-cell activation inhibitor 1"/>
    <property type="match status" value="1"/>
</dbReference>
<evidence type="ECO:0000256" key="5">
    <source>
        <dbReference type="ARBA" id="ARBA00023180"/>
    </source>
</evidence>
<organism evidence="11 12">
    <name type="scientific">Channa striata</name>
    <name type="common">Snakehead murrel</name>
    <name type="synonym">Ophicephalus striatus</name>
    <dbReference type="NCBI Taxonomy" id="64152"/>
    <lineage>
        <taxon>Eukaryota</taxon>
        <taxon>Metazoa</taxon>
        <taxon>Chordata</taxon>
        <taxon>Craniata</taxon>
        <taxon>Vertebrata</taxon>
        <taxon>Euteleostomi</taxon>
        <taxon>Actinopterygii</taxon>
        <taxon>Neopterygii</taxon>
        <taxon>Teleostei</taxon>
        <taxon>Neoteleostei</taxon>
        <taxon>Acanthomorphata</taxon>
        <taxon>Anabantaria</taxon>
        <taxon>Anabantiformes</taxon>
        <taxon>Channoidei</taxon>
        <taxon>Channidae</taxon>
        <taxon>Channa</taxon>
    </lineage>
</organism>
<feature type="transmembrane region" description="Helical" evidence="8">
    <location>
        <begin position="171"/>
        <end position="192"/>
    </location>
</feature>
<dbReference type="Pfam" id="PF00047">
    <property type="entry name" value="ig"/>
    <property type="match status" value="1"/>
</dbReference>
<dbReference type="InterPro" id="IPR007110">
    <property type="entry name" value="Ig-like_dom"/>
</dbReference>
<dbReference type="InterPro" id="IPR003599">
    <property type="entry name" value="Ig_sub"/>
</dbReference>
<sequence>MSRRMKPVHLILWNIVAEVAAAKFQSICPNTLVKSRAGDSVTLRCFLRPTFNVSAHTVEWKRADHNRVAHLYRHRKNDPDPQMGQYRNRTDLNREGLGRGVLDLQLSPVRLCDSGEYRCNVPRLGVSCVITLIVEERVQKNQTNDVDSRPSQPPRKDVTPPNNRGAEKMKAVAIVCGAIFAVGITLCLVVGLNSEAGEKCTEQLRGRSEPEPGVAADGSTVEMLEPGAGEGGENLDKPAENGIVPPDFKLPHFQPPISIKTPAALSSINTFAPLSQI</sequence>